<evidence type="ECO:0000259" key="9">
    <source>
        <dbReference type="Pfam" id="PF06808"/>
    </source>
</evidence>
<keyword evidence="3 7" id="KW-0997">Cell inner membrane</keyword>
<evidence type="ECO:0000256" key="1">
    <source>
        <dbReference type="ARBA" id="ARBA00004429"/>
    </source>
</evidence>
<keyword evidence="11" id="KW-1185">Reference proteome</keyword>
<dbReference type="Pfam" id="PF06808">
    <property type="entry name" value="DctM"/>
    <property type="match status" value="1"/>
</dbReference>
<keyword evidence="2" id="KW-1003">Cell membrane</keyword>
<evidence type="ECO:0000256" key="2">
    <source>
        <dbReference type="ARBA" id="ARBA00022475"/>
    </source>
</evidence>
<gene>
    <name evidence="10" type="ORF">HORIV_25230</name>
</gene>
<comment type="function">
    <text evidence="7">Part of the tripartite ATP-independent periplasmic (TRAP) transport system.</text>
</comment>
<evidence type="ECO:0000256" key="3">
    <source>
        <dbReference type="ARBA" id="ARBA00022519"/>
    </source>
</evidence>
<comment type="subcellular location">
    <subcellularLocation>
        <location evidence="1 7">Cell inner membrane</location>
        <topology evidence="1 7">Multi-pass membrane protein</topology>
    </subcellularLocation>
</comment>
<evidence type="ECO:0000256" key="5">
    <source>
        <dbReference type="ARBA" id="ARBA00022989"/>
    </source>
</evidence>
<feature type="transmembrane region" description="Helical" evidence="8">
    <location>
        <begin position="5"/>
        <end position="25"/>
    </location>
</feature>
<dbReference type="EMBL" id="AP019416">
    <property type="protein sequence ID" value="BBI50102.1"/>
    <property type="molecule type" value="Genomic_DNA"/>
</dbReference>
<evidence type="ECO:0000313" key="10">
    <source>
        <dbReference type="EMBL" id="BBI50102.1"/>
    </source>
</evidence>
<evidence type="ECO:0000256" key="8">
    <source>
        <dbReference type="SAM" id="Phobius"/>
    </source>
</evidence>
<accession>A0ABN5X014</accession>
<keyword evidence="5 8" id="KW-1133">Transmembrane helix</keyword>
<sequence length="62" mass="7165">MMLVFFVLGLFMDWIGILLLTIPIFVPIVTHLGYDPVWFGVLFSLTMQVAFCHLHLARLPFI</sequence>
<evidence type="ECO:0000256" key="4">
    <source>
        <dbReference type="ARBA" id="ARBA00022692"/>
    </source>
</evidence>
<dbReference type="Proteomes" id="UP000289555">
    <property type="component" value="Chromosome"/>
</dbReference>
<organism evidence="10 11">
    <name type="scientific">Vreelandella olivaria</name>
    <dbReference type="NCBI Taxonomy" id="390919"/>
    <lineage>
        <taxon>Bacteria</taxon>
        <taxon>Pseudomonadati</taxon>
        <taxon>Pseudomonadota</taxon>
        <taxon>Gammaproteobacteria</taxon>
        <taxon>Oceanospirillales</taxon>
        <taxon>Halomonadaceae</taxon>
        <taxon>Vreelandella</taxon>
    </lineage>
</organism>
<dbReference type="PANTHER" id="PTHR33362">
    <property type="entry name" value="SIALIC ACID TRAP TRANSPORTER PERMEASE PROTEIN SIAT-RELATED"/>
    <property type="match status" value="1"/>
</dbReference>
<reference evidence="11" key="1">
    <citation type="journal article" date="2019" name="Microbiol. Resour. Announc.">
        <title>Complete Genome Sequence of Halomonas olivaria, a Moderately Halophilic Bacterium Isolated from Olive Processing Effluents, Obtained by Nanopore Sequencing.</title>
        <authorList>
            <person name="Nagata S."/>
            <person name="Ii K.M."/>
            <person name="Tsukimi T."/>
            <person name="Miura M.C."/>
            <person name="Galipon J."/>
            <person name="Arakawa K."/>
        </authorList>
    </citation>
    <scope>NUCLEOTIDE SEQUENCE [LARGE SCALE GENOMIC DNA]</scope>
    <source>
        <strain evidence="11">TYRC17</strain>
    </source>
</reference>
<keyword evidence="7" id="KW-0813">Transport</keyword>
<keyword evidence="6 8" id="KW-0472">Membrane</keyword>
<feature type="transmembrane region" description="Helical" evidence="8">
    <location>
        <begin position="37"/>
        <end position="56"/>
    </location>
</feature>
<evidence type="ECO:0000256" key="7">
    <source>
        <dbReference type="RuleBase" id="RU369079"/>
    </source>
</evidence>
<proteinExistence type="predicted"/>
<dbReference type="InterPro" id="IPR004681">
    <property type="entry name" value="TRAP_DctM"/>
</dbReference>
<evidence type="ECO:0000313" key="11">
    <source>
        <dbReference type="Proteomes" id="UP000289555"/>
    </source>
</evidence>
<protein>
    <recommendedName>
        <fullName evidence="9">TRAP C4-dicarboxylate transport system permease DctM subunit domain-containing protein</fullName>
    </recommendedName>
</protein>
<evidence type="ECO:0000256" key="6">
    <source>
        <dbReference type="ARBA" id="ARBA00023136"/>
    </source>
</evidence>
<keyword evidence="4 8" id="KW-0812">Transmembrane</keyword>
<dbReference type="InterPro" id="IPR010656">
    <property type="entry name" value="DctM"/>
</dbReference>
<feature type="domain" description="TRAP C4-dicarboxylate transport system permease DctM subunit" evidence="9">
    <location>
        <begin position="1"/>
        <end position="53"/>
    </location>
</feature>
<name>A0ABN5X014_9GAMM</name>